<dbReference type="AlphaFoldDB" id="A0A6H2A3B9"/>
<dbReference type="EMBL" id="MT144486">
    <property type="protein sequence ID" value="QJA54212.1"/>
    <property type="molecule type" value="Genomic_DNA"/>
</dbReference>
<reference evidence="1" key="1">
    <citation type="submission" date="2020-03" db="EMBL/GenBank/DDBJ databases">
        <title>The deep terrestrial virosphere.</title>
        <authorList>
            <person name="Holmfeldt K."/>
            <person name="Nilsson E."/>
            <person name="Simone D."/>
            <person name="Lopez-Fernandez M."/>
            <person name="Wu X."/>
            <person name="de Brujin I."/>
            <person name="Lundin D."/>
            <person name="Andersson A."/>
            <person name="Bertilsson S."/>
            <person name="Dopson M."/>
        </authorList>
    </citation>
    <scope>NUCLEOTIDE SEQUENCE</scope>
    <source>
        <strain evidence="1">TM448A04481</strain>
    </source>
</reference>
<name>A0A6H2A3B9_9ZZZZ</name>
<organism evidence="1">
    <name type="scientific">viral metagenome</name>
    <dbReference type="NCBI Taxonomy" id="1070528"/>
    <lineage>
        <taxon>unclassified sequences</taxon>
        <taxon>metagenomes</taxon>
        <taxon>organismal metagenomes</taxon>
    </lineage>
</organism>
<evidence type="ECO:0000313" key="1">
    <source>
        <dbReference type="EMBL" id="QJA54212.1"/>
    </source>
</evidence>
<proteinExistence type="predicted"/>
<sequence>MQKLNKPTVADRQKAFQALIEKESHILYSKGADYTAGKKNEDAYVNFRLIATLLEGCPITPYTIAMIYKLKHVFSLITFCKTGRQESGEDLEGRHMDDRNYTFILNELVPDHLNYFEKGDDAKETDACIDEDYYDDRPTHLYFSDIGIGVSSISSPDCPSPIHHI</sequence>
<accession>A0A6H2A3B9</accession>
<gene>
    <name evidence="1" type="ORF">TM448A04481_0010</name>
</gene>
<protein>
    <submittedName>
        <fullName evidence="1">Uncharacterized protein</fullName>
    </submittedName>
</protein>